<dbReference type="EMBL" id="CP109527">
    <property type="protein sequence ID" value="WTY39390.1"/>
    <property type="molecule type" value="Genomic_DNA"/>
</dbReference>
<organism evidence="1 2">
    <name type="scientific">Nocardia salmonicida</name>
    <dbReference type="NCBI Taxonomy" id="53431"/>
    <lineage>
        <taxon>Bacteria</taxon>
        <taxon>Bacillati</taxon>
        <taxon>Actinomycetota</taxon>
        <taxon>Actinomycetes</taxon>
        <taxon>Mycobacteriales</taxon>
        <taxon>Nocardiaceae</taxon>
        <taxon>Nocardia</taxon>
    </lineage>
</organism>
<name>A0ABZ1NHA6_9NOCA</name>
<keyword evidence="2" id="KW-1185">Reference proteome</keyword>
<gene>
    <name evidence="1" type="ORF">OG308_16880</name>
</gene>
<dbReference type="RefSeq" id="WP_405151363.1">
    <property type="nucleotide sequence ID" value="NZ_CP109527.1"/>
</dbReference>
<accession>A0ABZ1NHA6</accession>
<proteinExistence type="predicted"/>
<dbReference type="Proteomes" id="UP001621418">
    <property type="component" value="Chromosome"/>
</dbReference>
<evidence type="ECO:0000313" key="1">
    <source>
        <dbReference type="EMBL" id="WTY39390.1"/>
    </source>
</evidence>
<sequence length="130" mass="14433">MPIHAELTDSLFVRALVADLQFYGSGIPEFEPRLRMFIKLYLIQSLGPTHGLDVDTMAYILLNAGFSTALRSVKMEQEGMDRDAVIDQTADMIGLGRAWRCGSPRPASRPRRTLPHAPTLRRHVAGQGSL</sequence>
<evidence type="ECO:0000313" key="2">
    <source>
        <dbReference type="Proteomes" id="UP001621418"/>
    </source>
</evidence>
<reference evidence="1 2" key="1">
    <citation type="submission" date="2022-10" db="EMBL/GenBank/DDBJ databases">
        <title>The complete genomes of actinobacterial strains from the NBC collection.</title>
        <authorList>
            <person name="Joergensen T.S."/>
            <person name="Alvarez Arevalo M."/>
            <person name="Sterndorff E.B."/>
            <person name="Faurdal D."/>
            <person name="Vuksanovic O."/>
            <person name="Mourched A.-S."/>
            <person name="Charusanti P."/>
            <person name="Shaw S."/>
            <person name="Blin K."/>
            <person name="Weber T."/>
        </authorList>
    </citation>
    <scope>NUCLEOTIDE SEQUENCE [LARGE SCALE GENOMIC DNA]</scope>
    <source>
        <strain evidence="1 2">NBC_01413</strain>
    </source>
</reference>
<protein>
    <submittedName>
        <fullName evidence="1">Uncharacterized protein</fullName>
    </submittedName>
</protein>